<accession>A0A139AAB2</accession>
<sequence>MEGKTSRRRSGPTVIGPLKPENGSSPSLLATNSNESTVEPRREAKSEASKENVFIVQDDDDEQSPIADIPDITPVENIDPRAALTARKKSLESKKTKVTEQSIVTGPSAPPGLDFTDLRQLALSPEVQTRDDEEVWEWKTLWEDCERIVYSRGNV</sequence>
<evidence type="ECO:0000313" key="3">
    <source>
        <dbReference type="Proteomes" id="UP000070544"/>
    </source>
</evidence>
<dbReference type="EMBL" id="KQ965776">
    <property type="protein sequence ID" value="KXS13667.1"/>
    <property type="molecule type" value="Genomic_DNA"/>
</dbReference>
<keyword evidence="3" id="KW-1185">Reference proteome</keyword>
<name>A0A139AAB2_GONPJ</name>
<gene>
    <name evidence="2" type="ORF">M427DRAFT_136438</name>
</gene>
<reference evidence="2 3" key="1">
    <citation type="journal article" date="2015" name="Genome Biol. Evol.">
        <title>Phylogenomic analyses indicate that early fungi evolved digesting cell walls of algal ancestors of land plants.</title>
        <authorList>
            <person name="Chang Y."/>
            <person name="Wang S."/>
            <person name="Sekimoto S."/>
            <person name="Aerts A.L."/>
            <person name="Choi C."/>
            <person name="Clum A."/>
            <person name="LaButti K.M."/>
            <person name="Lindquist E.A."/>
            <person name="Yee Ngan C."/>
            <person name="Ohm R.A."/>
            <person name="Salamov A.A."/>
            <person name="Grigoriev I.V."/>
            <person name="Spatafora J.W."/>
            <person name="Berbee M.L."/>
        </authorList>
    </citation>
    <scope>NUCLEOTIDE SEQUENCE [LARGE SCALE GENOMIC DNA]</scope>
    <source>
        <strain evidence="2 3">JEL478</strain>
    </source>
</reference>
<feature type="compositionally biased region" description="Basic and acidic residues" evidence="1">
    <location>
        <begin position="38"/>
        <end position="50"/>
    </location>
</feature>
<feature type="compositionally biased region" description="Basic residues" evidence="1">
    <location>
        <begin position="1"/>
        <end position="10"/>
    </location>
</feature>
<evidence type="ECO:0000313" key="2">
    <source>
        <dbReference type="EMBL" id="KXS13667.1"/>
    </source>
</evidence>
<feature type="compositionally biased region" description="Basic and acidic residues" evidence="1">
    <location>
        <begin position="89"/>
        <end position="98"/>
    </location>
</feature>
<feature type="compositionally biased region" description="Polar residues" evidence="1">
    <location>
        <begin position="22"/>
        <end position="37"/>
    </location>
</feature>
<organism evidence="2 3">
    <name type="scientific">Gonapodya prolifera (strain JEL478)</name>
    <name type="common">Monoblepharis prolifera</name>
    <dbReference type="NCBI Taxonomy" id="1344416"/>
    <lineage>
        <taxon>Eukaryota</taxon>
        <taxon>Fungi</taxon>
        <taxon>Fungi incertae sedis</taxon>
        <taxon>Chytridiomycota</taxon>
        <taxon>Chytridiomycota incertae sedis</taxon>
        <taxon>Monoblepharidomycetes</taxon>
        <taxon>Monoblepharidales</taxon>
        <taxon>Gonapodyaceae</taxon>
        <taxon>Gonapodya</taxon>
    </lineage>
</organism>
<feature type="region of interest" description="Disordered" evidence="1">
    <location>
        <begin position="88"/>
        <end position="112"/>
    </location>
</feature>
<evidence type="ECO:0000256" key="1">
    <source>
        <dbReference type="SAM" id="MobiDB-lite"/>
    </source>
</evidence>
<dbReference type="Proteomes" id="UP000070544">
    <property type="component" value="Unassembled WGS sequence"/>
</dbReference>
<proteinExistence type="predicted"/>
<protein>
    <submittedName>
        <fullName evidence="2">Uncharacterized protein</fullName>
    </submittedName>
</protein>
<dbReference type="AlphaFoldDB" id="A0A139AAB2"/>
<feature type="region of interest" description="Disordered" evidence="1">
    <location>
        <begin position="1"/>
        <end position="50"/>
    </location>
</feature>